<dbReference type="Pfam" id="PF14695">
    <property type="entry name" value="LINES_C"/>
    <property type="match status" value="1"/>
</dbReference>
<evidence type="ECO:0000259" key="3">
    <source>
        <dbReference type="Pfam" id="PF14695"/>
    </source>
</evidence>
<dbReference type="EMBL" id="JARQZJ010000069">
    <property type="protein sequence ID" value="KAK9881576.1"/>
    <property type="molecule type" value="Genomic_DNA"/>
</dbReference>
<dbReference type="AlphaFoldDB" id="A0AAW1UD62"/>
<comment type="caution">
    <text evidence="4">The sequence shown here is derived from an EMBL/GenBank/DDBJ whole genome shotgun (WGS) entry which is preliminary data.</text>
</comment>
<feature type="region of interest" description="Disordered" evidence="1">
    <location>
        <begin position="1"/>
        <end position="30"/>
    </location>
</feature>
<accession>A0AAW1UD62</accession>
<gene>
    <name evidence="4" type="ORF">WA026_016450</name>
</gene>
<organism evidence="4 5">
    <name type="scientific">Henosepilachna vigintioctopunctata</name>
    <dbReference type="NCBI Taxonomy" id="420089"/>
    <lineage>
        <taxon>Eukaryota</taxon>
        <taxon>Metazoa</taxon>
        <taxon>Ecdysozoa</taxon>
        <taxon>Arthropoda</taxon>
        <taxon>Hexapoda</taxon>
        <taxon>Insecta</taxon>
        <taxon>Pterygota</taxon>
        <taxon>Neoptera</taxon>
        <taxon>Endopterygota</taxon>
        <taxon>Coleoptera</taxon>
        <taxon>Polyphaga</taxon>
        <taxon>Cucujiformia</taxon>
        <taxon>Coccinelloidea</taxon>
        <taxon>Coccinellidae</taxon>
        <taxon>Epilachninae</taxon>
        <taxon>Epilachnini</taxon>
        <taxon>Henosepilachna</taxon>
    </lineage>
</organism>
<feature type="compositionally biased region" description="Polar residues" evidence="1">
    <location>
        <begin position="1"/>
        <end position="15"/>
    </location>
</feature>
<dbReference type="Proteomes" id="UP001431783">
    <property type="component" value="Unassembled WGS sequence"/>
</dbReference>
<evidence type="ECO:0000313" key="5">
    <source>
        <dbReference type="Proteomes" id="UP001431783"/>
    </source>
</evidence>
<dbReference type="PANTHER" id="PTHR16057:SF1">
    <property type="entry name" value="PROTEIN LINES HOMOLOG 1"/>
    <property type="match status" value="1"/>
</dbReference>
<evidence type="ECO:0000259" key="2">
    <source>
        <dbReference type="Pfam" id="PF14694"/>
    </source>
</evidence>
<dbReference type="InterPro" id="IPR024875">
    <property type="entry name" value="Protein_Lines"/>
</dbReference>
<protein>
    <recommendedName>
        <fullName evidence="6">Protein lines</fullName>
    </recommendedName>
</protein>
<evidence type="ECO:0008006" key="6">
    <source>
        <dbReference type="Google" id="ProtNLM"/>
    </source>
</evidence>
<evidence type="ECO:0000313" key="4">
    <source>
        <dbReference type="EMBL" id="KAK9881576.1"/>
    </source>
</evidence>
<dbReference type="InterPro" id="IPR032794">
    <property type="entry name" value="LINES_N"/>
</dbReference>
<keyword evidence="5" id="KW-1185">Reference proteome</keyword>
<sequence>MVLRNRNVSNMSSEQPLKKKQKRDVEPTDETDFIKTISESGLSSLTALHRSLPAHVNEDDITLNEVNQQYHEKLPCRTNECSASELRDNESTIHSIGSNICSNTDSLFSYAYPPSDNNVLIEPAPNIANSSSVNNTNSPTNYSSIIISGSNDGIVPVPSECLSSSCFQEEPESGLDEFQSFLVKQCLCGISEELFQQPFDGYRQIILSRIRSGMLTEWPTSKILHFLSNLQLLFDIYLKQNTKGFICSKILDLCNNILRNEYNLMEQLISLCDARNRYINFMSAKVISSFLIIAKTNKNNEWLESIFDFLSLDYVKMNFALEIIKRVVEWKDTDTHVLEESSSSAGSSNRENEISINCSKVPYNDSESFDTSGIKGFIIKNLVLRWQPLITKIRFLIDDNNVQAQTCIITFLELWENTISVKNNLSVIDTKPLYAHLEKFLALLNNMLPPIIWKQLLSLFNEVLCYGSTLALQDLLPDDTCRLAHFVIRYVKDHALLDSLPFRCSEGYTVHSFFGTMPSTHSRQANNDKTLLQKMVLLVLKSVALSIKETKSDSSDSSIGSDDSDYNQDMLVIGRSMKDVLRKLDIFLKTNLEFHPETPFTKILIHLFSDQDDYLIESMVCTLDIIVGIPDRCAVFPEIFNMLNPTHSFVEFLKVVSHSVELLLDYLVSNETCFLLYLLRFLKYLRRNWSSFVRSCGDGSLSNVNEFDITMNVLINLSGQIERLVVRQLFPYNIDPVLRLLKVCNNLYEGNEYS</sequence>
<feature type="domain" description="Protein Lines C-terminal" evidence="3">
    <location>
        <begin position="710"/>
        <end position="746"/>
    </location>
</feature>
<name>A0AAW1UD62_9CUCU</name>
<dbReference type="InterPro" id="IPR029415">
    <property type="entry name" value="Lines_C"/>
</dbReference>
<evidence type="ECO:0000256" key="1">
    <source>
        <dbReference type="SAM" id="MobiDB-lite"/>
    </source>
</evidence>
<proteinExistence type="predicted"/>
<dbReference type="PANTHER" id="PTHR16057">
    <property type="entry name" value="WINS1, 2 PROTEIN"/>
    <property type="match status" value="1"/>
</dbReference>
<feature type="domain" description="Protein Lines N-terminal" evidence="2">
    <location>
        <begin position="364"/>
        <end position="696"/>
    </location>
</feature>
<reference evidence="4 5" key="1">
    <citation type="submission" date="2023-03" db="EMBL/GenBank/DDBJ databases">
        <title>Genome insight into feeding habits of ladybird beetles.</title>
        <authorList>
            <person name="Li H.-S."/>
            <person name="Huang Y.-H."/>
            <person name="Pang H."/>
        </authorList>
    </citation>
    <scope>NUCLEOTIDE SEQUENCE [LARGE SCALE GENOMIC DNA]</scope>
    <source>
        <strain evidence="4">SYSU_2023b</strain>
        <tissue evidence="4">Whole body</tissue>
    </source>
</reference>
<dbReference type="Pfam" id="PF14694">
    <property type="entry name" value="LINES_N"/>
    <property type="match status" value="1"/>
</dbReference>